<dbReference type="GO" id="GO:0005975">
    <property type="term" value="P:carbohydrate metabolic process"/>
    <property type="evidence" value="ECO:0007669"/>
    <property type="project" value="InterPro"/>
</dbReference>
<dbReference type="PANTHER" id="PTHR12143:SF42">
    <property type="entry name" value="PUTATIVE SUBFAMILY (AFU_ORTHOLOGUE AFUA_6G13760)-RELATED"/>
    <property type="match status" value="1"/>
</dbReference>
<dbReference type="FunFam" id="1.20.1610.10:FF:000002">
    <property type="entry name" value="Alpha-1,2-mannosidase family protein"/>
    <property type="match status" value="1"/>
</dbReference>
<gene>
    <name evidence="4" type="ORF">M419DRAFT_90881</name>
</gene>
<evidence type="ECO:0000256" key="1">
    <source>
        <dbReference type="SAM" id="SignalP"/>
    </source>
</evidence>
<dbReference type="KEGG" id="trr:M419DRAFT_90881"/>
<accession>A0A024RX93</accession>
<dbReference type="InterPro" id="IPR012939">
    <property type="entry name" value="Glyco_hydro_92"/>
</dbReference>
<feature type="chain" id="PRO_5001536813" evidence="1">
    <location>
        <begin position="23"/>
        <end position="804"/>
    </location>
</feature>
<organism evidence="4 5">
    <name type="scientific">Hypocrea jecorina (strain ATCC 56765 / BCRC 32924 / NRRL 11460 / Rut C-30)</name>
    <name type="common">Trichoderma reesei</name>
    <dbReference type="NCBI Taxonomy" id="1344414"/>
    <lineage>
        <taxon>Eukaryota</taxon>
        <taxon>Fungi</taxon>
        <taxon>Dikarya</taxon>
        <taxon>Ascomycota</taxon>
        <taxon>Pezizomycotina</taxon>
        <taxon>Sordariomycetes</taxon>
        <taxon>Hypocreomycetidae</taxon>
        <taxon>Hypocreales</taxon>
        <taxon>Hypocreaceae</taxon>
        <taxon>Trichoderma</taxon>
    </lineage>
</organism>
<feature type="domain" description="Glycosyl hydrolase family 92" evidence="2">
    <location>
        <begin position="293"/>
        <end position="784"/>
    </location>
</feature>
<dbReference type="Gene3D" id="1.20.1050.60">
    <property type="entry name" value="alpha-1,2-mannosidase"/>
    <property type="match status" value="1"/>
</dbReference>
<dbReference type="Gene3D" id="3.30.2080.10">
    <property type="entry name" value="GH92 mannosidase domain"/>
    <property type="match status" value="1"/>
</dbReference>
<dbReference type="AlphaFoldDB" id="A0A024RX93"/>
<dbReference type="FunFam" id="1.20.1050.60:FF:000002">
    <property type="entry name" value="Glycosyl hydrolase family 92"/>
    <property type="match status" value="1"/>
</dbReference>
<dbReference type="Pfam" id="PF07971">
    <property type="entry name" value="Glyco_hydro_92"/>
    <property type="match status" value="1"/>
</dbReference>
<feature type="signal peptide" evidence="1">
    <location>
        <begin position="1"/>
        <end position="22"/>
    </location>
</feature>
<evidence type="ECO:0000313" key="5">
    <source>
        <dbReference type="Proteomes" id="UP000024376"/>
    </source>
</evidence>
<dbReference type="FunFam" id="2.70.98.10:FF:000010">
    <property type="entry name" value="Alpha-1,2-mannosidase family protein"/>
    <property type="match status" value="1"/>
</dbReference>
<dbReference type="GO" id="GO:0005829">
    <property type="term" value="C:cytosol"/>
    <property type="evidence" value="ECO:0007669"/>
    <property type="project" value="TreeGrafter"/>
</dbReference>
<evidence type="ECO:0000259" key="3">
    <source>
        <dbReference type="Pfam" id="PF17678"/>
    </source>
</evidence>
<dbReference type="GO" id="GO:0006516">
    <property type="term" value="P:glycoprotein catabolic process"/>
    <property type="evidence" value="ECO:0007669"/>
    <property type="project" value="TreeGrafter"/>
</dbReference>
<reference evidence="5" key="1">
    <citation type="journal article" date="2013" name="Ind. Biotechnol.">
        <title>Comparative genomics analysis of Trichoderma reesei strains.</title>
        <authorList>
            <person name="Koike H."/>
            <person name="Aerts A."/>
            <person name="LaButti K."/>
            <person name="Grigoriev I.V."/>
            <person name="Baker S.E."/>
        </authorList>
    </citation>
    <scope>NUCLEOTIDE SEQUENCE [LARGE SCALE GENOMIC DNA]</scope>
    <source>
        <strain evidence="5">ATCC 56765 / BCRC 32924 / NRRL 11460 / Rut C-30</strain>
    </source>
</reference>
<dbReference type="GO" id="GO:0000224">
    <property type="term" value="F:peptide-N4-(N-acetyl-beta-glucosaminyl)asparagine amidase activity"/>
    <property type="evidence" value="ECO:0007669"/>
    <property type="project" value="TreeGrafter"/>
</dbReference>
<dbReference type="OrthoDB" id="449263at2759"/>
<dbReference type="EMBL" id="KI911168">
    <property type="protein sequence ID" value="ETR97759.1"/>
    <property type="molecule type" value="Genomic_DNA"/>
</dbReference>
<dbReference type="GO" id="GO:0005634">
    <property type="term" value="C:nucleus"/>
    <property type="evidence" value="ECO:0007669"/>
    <property type="project" value="TreeGrafter"/>
</dbReference>
<dbReference type="NCBIfam" id="TIGR01180">
    <property type="entry name" value="aman2_put"/>
    <property type="match status" value="1"/>
</dbReference>
<evidence type="ECO:0000259" key="2">
    <source>
        <dbReference type="Pfam" id="PF07971"/>
    </source>
</evidence>
<sequence>MSLSRALAAVLAYGSIVHATSSYDVFDYVDPLIGTANGGHVFAGATLPFGLAKAVADSVNDNAGGYASDGGPITGFSHMHDSGTGGGASLGNFPLFPQSGCTAGLLDNCYFTKADRQSMPINNSIEAHPGYFSVTLNTSIKAEMTVSNKTALYRFTFPDEPVPMKGGDATGDNAIPYEPVILADLTDLSDSRSKGSVSVDPHSGRITGSGTFNPSFGVGTYTLYFCTDFQGASIKNTGVFQNNRAGTNFKQLKTETATVTGPPVPGGAFVQFNKPSNNQILARVGLSFISTNQACSNAQSEIPRFDFQGTLETAEDAWRQKLGVVKVDNTGVDKDILTTFYSGMYRSMISPQDYTGENPLWKSSEPYYDSFYCIWDSFRSIHPLLTIVDPYSQTQMIRALIDIYRHEGKLPDCRMTFCKGWTQGGSNADIVLVDAYLKGLHKDVDWHTGYEALISDAEDEPANWGLEGRGGLTSWKTLGYIPTDDFDPNGVGTFSRSISRTVEYAYNDFCIAEMAQALHKTADAEKYLKRSKNWKNMWNPKQNSYIYITNPDGSTGYVDSGFYGFLQPRYLNGTFGYQDAMMCTPMFRFDDCYLVPTGHETYEGSSWLYTFFAPHDMADLITTLGGPDTFVKRLQFLHTTPNLLYFGDEQAFLLVFLFHYAGRPGLSSYFSHHYIPSQFNTKVDGIPGNDDSGAMGAFSTLAMMGLWPMGGQNVYLILPPYFPEISIKNGLTGKTATVKNVNFDGGYENIYIQSAKLNGKPYSKNWITHDFFANGGVLELTLGKNESSWGTGASSLPPSLKLDV</sequence>
<dbReference type="InterPro" id="IPR050883">
    <property type="entry name" value="PNGase"/>
</dbReference>
<dbReference type="SUPFAM" id="SSF48208">
    <property type="entry name" value="Six-hairpin glycosidases"/>
    <property type="match status" value="1"/>
</dbReference>
<dbReference type="FunFam" id="3.30.2080.10:FF:000001">
    <property type="entry name" value="Alpha-1,2-mannosidase subfamily"/>
    <property type="match status" value="1"/>
</dbReference>
<dbReference type="Pfam" id="PF17678">
    <property type="entry name" value="Glyco_hydro_92N"/>
    <property type="match status" value="1"/>
</dbReference>
<evidence type="ECO:0000313" key="4">
    <source>
        <dbReference type="EMBL" id="ETR97759.1"/>
    </source>
</evidence>
<feature type="domain" description="Glycosyl hydrolase family 92 N-terminal" evidence="3">
    <location>
        <begin position="28"/>
        <end position="287"/>
    </location>
</feature>
<dbReference type="InterPro" id="IPR008928">
    <property type="entry name" value="6-hairpin_glycosidase_sf"/>
</dbReference>
<dbReference type="Proteomes" id="UP000024376">
    <property type="component" value="Unassembled WGS sequence"/>
</dbReference>
<dbReference type="PANTHER" id="PTHR12143">
    <property type="entry name" value="PEPTIDE N-GLYCANASE PNGASE -RELATED"/>
    <property type="match status" value="1"/>
</dbReference>
<dbReference type="Gene3D" id="1.20.1610.10">
    <property type="entry name" value="alpha-1,2-mannosidases domains"/>
    <property type="match status" value="1"/>
</dbReference>
<dbReference type="HOGENOM" id="CLU_003690_4_1_1"/>
<dbReference type="InterPro" id="IPR014718">
    <property type="entry name" value="GH-type_carb-bd"/>
</dbReference>
<proteinExistence type="predicted"/>
<dbReference type="GO" id="GO:0030246">
    <property type="term" value="F:carbohydrate binding"/>
    <property type="evidence" value="ECO:0007669"/>
    <property type="project" value="InterPro"/>
</dbReference>
<dbReference type="InterPro" id="IPR041371">
    <property type="entry name" value="GH92_N"/>
</dbReference>
<keyword evidence="1" id="KW-0732">Signal</keyword>
<name>A0A024RX93_HYPJR</name>
<dbReference type="InterPro" id="IPR005887">
    <property type="entry name" value="GH92_a_mannosidase_put"/>
</dbReference>
<protein>
    <submittedName>
        <fullName evidence="4">Alpha-1,2-mannosidase, putative subfamily</fullName>
    </submittedName>
</protein>
<dbReference type="Gene3D" id="2.70.98.10">
    <property type="match status" value="1"/>
</dbReference>